<evidence type="ECO:0000256" key="6">
    <source>
        <dbReference type="SAM" id="MobiDB-lite"/>
    </source>
</evidence>
<comment type="caution">
    <text evidence="8">The sequence shown here is derived from an EMBL/GenBank/DDBJ whole genome shotgun (WGS) entry which is preliminary data.</text>
</comment>
<comment type="subcellular location">
    <subcellularLocation>
        <location evidence="1">Cell membrane</location>
    </subcellularLocation>
</comment>
<feature type="compositionally biased region" description="Polar residues" evidence="6">
    <location>
        <begin position="175"/>
        <end position="187"/>
    </location>
</feature>
<evidence type="ECO:0000313" key="8">
    <source>
        <dbReference type="EMBL" id="MFC7749753.1"/>
    </source>
</evidence>
<evidence type="ECO:0000313" key="9">
    <source>
        <dbReference type="Proteomes" id="UP001596528"/>
    </source>
</evidence>
<proteinExistence type="predicted"/>
<feature type="region of interest" description="Disordered" evidence="6">
    <location>
        <begin position="172"/>
        <end position="195"/>
    </location>
</feature>
<sequence length="195" mass="22134">MRTLTYEWLAASPEPETAPMDADSGLGMIGTLFQLFGYLAIILLLFYIAVKWVARSRSRQYGKAGRALTPLGGLPFGPNKSIQVVRLGDRLYIVGVADRITLLDTITDPDEVEAIQQLFEREWTARPNWLPTNWLGRSDRRELSRDVLDEGDQEGAAERSFHELFESKLRGVGSRTKQVEQWLQGQPQEERSKEP</sequence>
<name>A0ABW2V2J9_9BACL</name>
<keyword evidence="5 7" id="KW-0472">Membrane</keyword>
<dbReference type="Pfam" id="PF04347">
    <property type="entry name" value="FliO"/>
    <property type="match status" value="1"/>
</dbReference>
<keyword evidence="2" id="KW-1003">Cell membrane</keyword>
<dbReference type="InterPro" id="IPR022781">
    <property type="entry name" value="Flagellar_biosynth_FliO"/>
</dbReference>
<organism evidence="8 9">
    <name type="scientific">Paenibacillus thermoaerophilus</name>
    <dbReference type="NCBI Taxonomy" id="1215385"/>
    <lineage>
        <taxon>Bacteria</taxon>
        <taxon>Bacillati</taxon>
        <taxon>Bacillota</taxon>
        <taxon>Bacilli</taxon>
        <taxon>Bacillales</taxon>
        <taxon>Paenibacillaceae</taxon>
        <taxon>Paenibacillus</taxon>
    </lineage>
</organism>
<keyword evidence="4 7" id="KW-1133">Transmembrane helix</keyword>
<dbReference type="EMBL" id="JBHTGQ010000017">
    <property type="protein sequence ID" value="MFC7749753.1"/>
    <property type="molecule type" value="Genomic_DNA"/>
</dbReference>
<dbReference type="Proteomes" id="UP001596528">
    <property type="component" value="Unassembled WGS sequence"/>
</dbReference>
<feature type="transmembrane region" description="Helical" evidence="7">
    <location>
        <begin position="26"/>
        <end position="50"/>
    </location>
</feature>
<dbReference type="RefSeq" id="WP_138789769.1">
    <property type="nucleotide sequence ID" value="NZ_JBHTGQ010000017.1"/>
</dbReference>
<evidence type="ECO:0000256" key="2">
    <source>
        <dbReference type="ARBA" id="ARBA00022475"/>
    </source>
</evidence>
<keyword evidence="3 7" id="KW-0812">Transmembrane</keyword>
<evidence type="ECO:0000256" key="4">
    <source>
        <dbReference type="ARBA" id="ARBA00022989"/>
    </source>
</evidence>
<evidence type="ECO:0000256" key="1">
    <source>
        <dbReference type="ARBA" id="ARBA00004236"/>
    </source>
</evidence>
<keyword evidence="9" id="KW-1185">Reference proteome</keyword>
<evidence type="ECO:0000256" key="5">
    <source>
        <dbReference type="ARBA" id="ARBA00023136"/>
    </source>
</evidence>
<evidence type="ECO:0000256" key="7">
    <source>
        <dbReference type="SAM" id="Phobius"/>
    </source>
</evidence>
<accession>A0ABW2V2J9</accession>
<evidence type="ECO:0000256" key="3">
    <source>
        <dbReference type="ARBA" id="ARBA00022692"/>
    </source>
</evidence>
<protein>
    <submittedName>
        <fullName evidence="8">FliO/MopB family protein</fullName>
    </submittedName>
</protein>
<gene>
    <name evidence="8" type="ORF">ACFQWB_07360</name>
</gene>
<reference evidence="9" key="1">
    <citation type="journal article" date="2019" name="Int. J. Syst. Evol. Microbiol.">
        <title>The Global Catalogue of Microorganisms (GCM) 10K type strain sequencing project: providing services to taxonomists for standard genome sequencing and annotation.</title>
        <authorList>
            <consortium name="The Broad Institute Genomics Platform"/>
            <consortium name="The Broad Institute Genome Sequencing Center for Infectious Disease"/>
            <person name="Wu L."/>
            <person name="Ma J."/>
        </authorList>
    </citation>
    <scope>NUCLEOTIDE SEQUENCE [LARGE SCALE GENOMIC DNA]</scope>
    <source>
        <strain evidence="9">JCM 18657</strain>
    </source>
</reference>